<evidence type="ECO:0000256" key="1">
    <source>
        <dbReference type="SAM" id="SignalP"/>
    </source>
</evidence>
<dbReference type="EMBL" id="GAIX01000718">
    <property type="protein sequence ID" value="JAA91842.1"/>
    <property type="molecule type" value="Transcribed_RNA"/>
</dbReference>
<accession>S4PZY7</accession>
<feature type="chain" id="PRO_5004532225" evidence="1">
    <location>
        <begin position="18"/>
        <end position="73"/>
    </location>
</feature>
<sequence length="73" mass="8633">FFFSKYLLFILYSLSSLHKIIWNVKKPPHSQRTRTADDVTLTYWKKHLFCYTSAVAEHGAGVAEYDFYAFSFE</sequence>
<name>S4PZY7_9NEOP</name>
<organism evidence="2">
    <name type="scientific">Pararge aegeria</name>
    <name type="common">speckled wood butterfly</name>
    <dbReference type="NCBI Taxonomy" id="116150"/>
    <lineage>
        <taxon>Eukaryota</taxon>
        <taxon>Metazoa</taxon>
        <taxon>Ecdysozoa</taxon>
        <taxon>Arthropoda</taxon>
        <taxon>Hexapoda</taxon>
        <taxon>Insecta</taxon>
        <taxon>Pterygota</taxon>
        <taxon>Neoptera</taxon>
        <taxon>Endopterygota</taxon>
        <taxon>Lepidoptera</taxon>
        <taxon>Glossata</taxon>
        <taxon>Ditrysia</taxon>
        <taxon>Papilionoidea</taxon>
        <taxon>Nymphalidae</taxon>
        <taxon>Satyrinae</taxon>
        <taxon>Satyrini</taxon>
        <taxon>Parargina</taxon>
        <taxon>Pararge</taxon>
    </lineage>
</organism>
<dbReference type="AlphaFoldDB" id="S4PZY7"/>
<evidence type="ECO:0000313" key="2">
    <source>
        <dbReference type="EMBL" id="JAA91842.1"/>
    </source>
</evidence>
<proteinExistence type="predicted"/>
<protein>
    <submittedName>
        <fullName evidence="2">Uncharacterized protein</fullName>
    </submittedName>
</protein>
<feature type="non-terminal residue" evidence="2">
    <location>
        <position position="1"/>
    </location>
</feature>
<feature type="signal peptide" evidence="1">
    <location>
        <begin position="1"/>
        <end position="17"/>
    </location>
</feature>
<keyword evidence="1" id="KW-0732">Signal</keyword>
<reference evidence="2" key="1">
    <citation type="journal article" date="2013" name="BMC Genomics">
        <title>Unscrambling butterfly oogenesis.</title>
        <authorList>
            <person name="Carter J.M."/>
            <person name="Baker S.C."/>
            <person name="Pink R."/>
            <person name="Carter D.R."/>
            <person name="Collins A."/>
            <person name="Tomlin J."/>
            <person name="Gibbs M."/>
            <person name="Breuker C.J."/>
        </authorList>
    </citation>
    <scope>NUCLEOTIDE SEQUENCE</scope>
    <source>
        <tissue evidence="2">Ovary</tissue>
    </source>
</reference>
<reference evidence="2" key="2">
    <citation type="submission" date="2013-05" db="EMBL/GenBank/DDBJ databases">
        <authorList>
            <person name="Carter J.-M."/>
            <person name="Baker S.C."/>
            <person name="Pink R."/>
            <person name="Carter D.R.F."/>
            <person name="Collins A."/>
            <person name="Tomlin J."/>
            <person name="Gibbs M."/>
            <person name="Breuker C.J."/>
        </authorList>
    </citation>
    <scope>NUCLEOTIDE SEQUENCE</scope>
    <source>
        <tissue evidence="2">Ovary</tissue>
    </source>
</reference>